<dbReference type="PANTHER" id="PTHR43731:SF14">
    <property type="entry name" value="PRESENILIN-ASSOCIATED RHOMBOID-LIKE PROTEIN, MITOCHONDRIAL"/>
    <property type="match status" value="1"/>
</dbReference>
<keyword evidence="4" id="KW-0378">Hydrolase</keyword>
<dbReference type="EMBL" id="FZLN01000001">
    <property type="protein sequence ID" value="SNQ28962.1"/>
    <property type="molecule type" value="Genomic_DNA"/>
</dbReference>
<feature type="transmembrane region" description="Helical" evidence="7">
    <location>
        <begin position="200"/>
        <end position="219"/>
    </location>
</feature>
<evidence type="ECO:0000256" key="7">
    <source>
        <dbReference type="SAM" id="Phobius"/>
    </source>
</evidence>
<dbReference type="SUPFAM" id="SSF144091">
    <property type="entry name" value="Rhomboid-like"/>
    <property type="match status" value="1"/>
</dbReference>
<evidence type="ECO:0000256" key="1">
    <source>
        <dbReference type="ARBA" id="ARBA00004141"/>
    </source>
</evidence>
<evidence type="ECO:0000256" key="3">
    <source>
        <dbReference type="ARBA" id="ARBA00022692"/>
    </source>
</evidence>
<dbReference type="GO" id="GO:0004252">
    <property type="term" value="F:serine-type endopeptidase activity"/>
    <property type="evidence" value="ECO:0007669"/>
    <property type="project" value="InterPro"/>
</dbReference>
<feature type="transmembrane region" description="Helical" evidence="7">
    <location>
        <begin position="104"/>
        <end position="125"/>
    </location>
</feature>
<dbReference type="Pfam" id="PF01694">
    <property type="entry name" value="Rhomboid"/>
    <property type="match status" value="1"/>
</dbReference>
<protein>
    <submittedName>
        <fullName evidence="9">Membrane associated serine protease, rhomboid family</fullName>
    </submittedName>
</protein>
<dbReference type="PANTHER" id="PTHR43731">
    <property type="entry name" value="RHOMBOID PROTEASE"/>
    <property type="match status" value="1"/>
</dbReference>
<comment type="similarity">
    <text evidence="2">Belongs to the peptidase S54 family.</text>
</comment>
<name>A0A217EF70_9GAMM</name>
<reference evidence="10" key="1">
    <citation type="submission" date="2017-06" db="EMBL/GenBank/DDBJ databases">
        <authorList>
            <person name="Varghese N."/>
            <person name="Submissions S."/>
        </authorList>
    </citation>
    <scope>NUCLEOTIDE SEQUENCE [LARGE SCALE GENOMIC DNA]</scope>
    <source>
        <strain evidence="10">ANC 5114</strain>
    </source>
</reference>
<dbReference type="GO" id="GO:0016020">
    <property type="term" value="C:membrane"/>
    <property type="evidence" value="ECO:0007669"/>
    <property type="project" value="UniProtKB-SubCell"/>
</dbReference>
<feature type="transmembrane region" description="Helical" evidence="7">
    <location>
        <begin position="73"/>
        <end position="92"/>
    </location>
</feature>
<keyword evidence="5 7" id="KW-1133">Transmembrane helix</keyword>
<evidence type="ECO:0000256" key="2">
    <source>
        <dbReference type="ARBA" id="ARBA00009045"/>
    </source>
</evidence>
<evidence type="ECO:0000256" key="5">
    <source>
        <dbReference type="ARBA" id="ARBA00022989"/>
    </source>
</evidence>
<dbReference type="InterPro" id="IPR035952">
    <property type="entry name" value="Rhomboid-like_sf"/>
</dbReference>
<keyword evidence="3 7" id="KW-0812">Transmembrane</keyword>
<evidence type="ECO:0000259" key="8">
    <source>
        <dbReference type="Pfam" id="PF01694"/>
    </source>
</evidence>
<feature type="transmembrane region" description="Helical" evidence="7">
    <location>
        <begin position="145"/>
        <end position="165"/>
    </location>
</feature>
<keyword evidence="6 7" id="KW-0472">Membrane</keyword>
<dbReference type="InterPro" id="IPR022764">
    <property type="entry name" value="Peptidase_S54_rhomboid_dom"/>
</dbReference>
<dbReference type="OrthoDB" id="9778341at2"/>
<evidence type="ECO:0000256" key="4">
    <source>
        <dbReference type="ARBA" id="ARBA00022801"/>
    </source>
</evidence>
<comment type="subcellular location">
    <subcellularLocation>
        <location evidence="1">Membrane</location>
        <topology evidence="1">Multi-pass membrane protein</topology>
    </subcellularLocation>
</comment>
<dbReference type="AlphaFoldDB" id="A0A217EF70"/>
<feature type="transmembrane region" description="Helical" evidence="7">
    <location>
        <begin position="231"/>
        <end position="251"/>
    </location>
</feature>
<keyword evidence="10" id="KW-1185">Reference proteome</keyword>
<evidence type="ECO:0000313" key="9">
    <source>
        <dbReference type="EMBL" id="SNQ28962.1"/>
    </source>
</evidence>
<accession>A0A217EF70</accession>
<gene>
    <name evidence="9" type="ORF">SAMN05444584_0893</name>
</gene>
<proteinExistence type="inferred from homology"/>
<dbReference type="Proteomes" id="UP000243463">
    <property type="component" value="Unassembled WGS sequence"/>
</dbReference>
<organism evidence="9 10">
    <name type="scientific">Acinetobacter apis</name>
    <dbReference type="NCBI Taxonomy" id="1229165"/>
    <lineage>
        <taxon>Bacteria</taxon>
        <taxon>Pseudomonadati</taxon>
        <taxon>Pseudomonadota</taxon>
        <taxon>Gammaproteobacteria</taxon>
        <taxon>Moraxellales</taxon>
        <taxon>Moraxellaceae</taxon>
        <taxon>Acinetobacter</taxon>
    </lineage>
</organism>
<evidence type="ECO:0000256" key="6">
    <source>
        <dbReference type="ARBA" id="ARBA00023136"/>
    </source>
</evidence>
<dbReference type="Gene3D" id="1.20.1540.10">
    <property type="entry name" value="Rhomboid-like"/>
    <property type="match status" value="1"/>
</dbReference>
<feature type="domain" description="Peptidase S54 rhomboid" evidence="8">
    <location>
        <begin position="68"/>
        <end position="216"/>
    </location>
</feature>
<dbReference type="RefSeq" id="WP_088822972.1">
    <property type="nucleotide sequence ID" value="NZ_FZLN01000001.1"/>
</dbReference>
<evidence type="ECO:0000313" key="10">
    <source>
        <dbReference type="Proteomes" id="UP000243463"/>
    </source>
</evidence>
<keyword evidence="9" id="KW-0645">Protease</keyword>
<dbReference type="GO" id="GO:0006508">
    <property type="term" value="P:proteolysis"/>
    <property type="evidence" value="ECO:0007669"/>
    <property type="project" value="UniProtKB-KW"/>
</dbReference>
<dbReference type="InterPro" id="IPR050925">
    <property type="entry name" value="Rhomboid_protease_S54"/>
</dbReference>
<feature type="transmembrane region" description="Helical" evidence="7">
    <location>
        <begin position="17"/>
        <end position="36"/>
    </location>
</feature>
<sequence>MQPQPPVIHRPTLQLRLWWITALLIGINIGLYLWQISTGVNSATPSLKDAIAWGADYAPITFLYAPERLFTSMFFHFGFIHLAMNMWALYLFGQIAEQLYGKVYFVGLYIIAGLGGSLFSSWFSFHDSMIFLTQGQDISRLPHVSAGASGAVMGLGAGLTVLSLLPPLTKHTLILNAKPLLLIMFINLMIGILTPNINNWAHLGGMMIGVILSLIYYLFERKNQPRQASIIGISVGVLICAIAYLYCTSLLPSVTPLWMTLIQDMN</sequence>
<feature type="transmembrane region" description="Helical" evidence="7">
    <location>
        <begin position="177"/>
        <end position="194"/>
    </location>
</feature>